<evidence type="ECO:0000256" key="8">
    <source>
        <dbReference type="ARBA" id="ARBA00023196"/>
    </source>
</evidence>
<feature type="domain" description="ATP synthase F1 complex delta/epsilon subunit N-terminal" evidence="13">
    <location>
        <begin position="7"/>
        <end position="84"/>
    </location>
</feature>
<evidence type="ECO:0000256" key="6">
    <source>
        <dbReference type="ARBA" id="ARBA00023065"/>
    </source>
</evidence>
<keyword evidence="6 10" id="KW-0406">Ion transport</keyword>
<dbReference type="GO" id="GO:0045259">
    <property type="term" value="C:proton-transporting ATP synthase complex"/>
    <property type="evidence" value="ECO:0007669"/>
    <property type="project" value="UniProtKB-KW"/>
</dbReference>
<evidence type="ECO:0000256" key="10">
    <source>
        <dbReference type="HAMAP-Rule" id="MF_00530"/>
    </source>
</evidence>
<dbReference type="Pfam" id="PF02823">
    <property type="entry name" value="ATP-synt_DE_N"/>
    <property type="match status" value="1"/>
</dbReference>
<reference evidence="15 16" key="2">
    <citation type="submission" date="2017-08" db="EMBL/GenBank/DDBJ databases">
        <authorList>
            <person name="de Groot N.N."/>
        </authorList>
    </citation>
    <scope>NUCLEOTIDE SEQUENCE [LARGE SCALE GENOMIC DNA]</scope>
    <source>
        <strain evidence="15 16">USBA 78</strain>
    </source>
</reference>
<keyword evidence="4 10" id="KW-0813">Transport</keyword>
<evidence type="ECO:0000256" key="5">
    <source>
        <dbReference type="ARBA" id="ARBA00022781"/>
    </source>
</evidence>
<evidence type="ECO:0000313" key="17">
    <source>
        <dbReference type="Proteomes" id="UP000252266"/>
    </source>
</evidence>
<dbReference type="GO" id="GO:0005886">
    <property type="term" value="C:plasma membrane"/>
    <property type="evidence" value="ECO:0007669"/>
    <property type="project" value="UniProtKB-SubCell"/>
</dbReference>
<keyword evidence="10" id="KW-1003">Cell membrane</keyword>
<dbReference type="InterPro" id="IPR020546">
    <property type="entry name" value="ATP_synth_F1_dsu/esu_N"/>
</dbReference>
<evidence type="ECO:0000256" key="7">
    <source>
        <dbReference type="ARBA" id="ARBA00023136"/>
    </source>
</evidence>
<dbReference type="GO" id="GO:0012505">
    <property type="term" value="C:endomembrane system"/>
    <property type="evidence" value="ECO:0007669"/>
    <property type="project" value="UniProtKB-SubCell"/>
</dbReference>
<dbReference type="SUPFAM" id="SSF51344">
    <property type="entry name" value="Epsilon subunit of F1F0-ATP synthase N-terminal domain"/>
    <property type="match status" value="1"/>
</dbReference>
<evidence type="ECO:0000256" key="4">
    <source>
        <dbReference type="ARBA" id="ARBA00022448"/>
    </source>
</evidence>
<evidence type="ECO:0000313" key="16">
    <source>
        <dbReference type="Proteomes" id="UP000219068"/>
    </source>
</evidence>
<dbReference type="PANTHER" id="PTHR13822">
    <property type="entry name" value="ATP SYNTHASE DELTA/EPSILON CHAIN"/>
    <property type="match status" value="1"/>
</dbReference>
<keyword evidence="5 10" id="KW-0375">Hydrogen ion transport</keyword>
<evidence type="ECO:0000256" key="12">
    <source>
        <dbReference type="SAM" id="Coils"/>
    </source>
</evidence>
<keyword evidence="12" id="KW-0175">Coiled coil</keyword>
<comment type="similarity">
    <text evidence="3 10 11">Belongs to the ATPase epsilon chain family.</text>
</comment>
<evidence type="ECO:0000256" key="9">
    <source>
        <dbReference type="ARBA" id="ARBA00023310"/>
    </source>
</evidence>
<reference evidence="14 17" key="1">
    <citation type="submission" date="2014-07" db="EMBL/GenBank/DDBJ databases">
        <title>Draft genome sequence of Thalassospira xiamenensis IB13.</title>
        <authorList>
            <person name="Lai Q."/>
            <person name="Shao Z."/>
        </authorList>
    </citation>
    <scope>NUCLEOTIDE SEQUENCE [LARGE SCALE GENOMIC DNA]</scope>
    <source>
        <strain evidence="14 17">IB13</strain>
    </source>
</reference>
<evidence type="ECO:0000256" key="11">
    <source>
        <dbReference type="RuleBase" id="RU003656"/>
    </source>
</evidence>
<keyword evidence="8 10" id="KW-0139">CF(1)</keyword>
<evidence type="ECO:0000256" key="1">
    <source>
        <dbReference type="ARBA" id="ARBA00003543"/>
    </source>
</evidence>
<dbReference type="EMBL" id="JPWJ01000002">
    <property type="protein sequence ID" value="RCK51883.1"/>
    <property type="molecule type" value="Genomic_DNA"/>
</dbReference>
<dbReference type="Proteomes" id="UP000219068">
    <property type="component" value="Unassembled WGS sequence"/>
</dbReference>
<comment type="subcellular location">
    <subcellularLocation>
        <location evidence="10">Cell membrane</location>
        <topology evidence="10">Peripheral membrane protein</topology>
    </subcellularLocation>
    <subcellularLocation>
        <location evidence="2">Endomembrane system</location>
        <topology evidence="2">Peripheral membrane protein</topology>
    </subcellularLocation>
</comment>
<dbReference type="PANTHER" id="PTHR13822:SF10">
    <property type="entry name" value="ATP SYNTHASE EPSILON CHAIN, CHLOROPLASTIC"/>
    <property type="match status" value="1"/>
</dbReference>
<dbReference type="NCBIfam" id="TIGR01216">
    <property type="entry name" value="ATP_synt_epsi"/>
    <property type="match status" value="1"/>
</dbReference>
<comment type="function">
    <text evidence="1 10">Produces ATP from ADP in the presence of a proton gradient across the membrane.</text>
</comment>
<accession>A0A154KVD4</accession>
<evidence type="ECO:0000259" key="13">
    <source>
        <dbReference type="Pfam" id="PF02823"/>
    </source>
</evidence>
<keyword evidence="7 10" id="KW-0472">Membrane</keyword>
<dbReference type="EMBL" id="OBMM01000001">
    <property type="protein sequence ID" value="SOB97076.1"/>
    <property type="molecule type" value="Genomic_DNA"/>
</dbReference>
<feature type="coiled-coil region" evidence="12">
    <location>
        <begin position="92"/>
        <end position="119"/>
    </location>
</feature>
<evidence type="ECO:0000256" key="2">
    <source>
        <dbReference type="ARBA" id="ARBA00004184"/>
    </source>
</evidence>
<evidence type="ECO:0000256" key="3">
    <source>
        <dbReference type="ARBA" id="ARBA00005712"/>
    </source>
</evidence>
<dbReference type="GO" id="GO:0005524">
    <property type="term" value="F:ATP binding"/>
    <property type="evidence" value="ECO:0007669"/>
    <property type="project" value="UniProtKB-UniRule"/>
</dbReference>
<dbReference type="Gene3D" id="2.60.15.10">
    <property type="entry name" value="F0F1 ATP synthase delta/epsilon subunit, N-terminal"/>
    <property type="match status" value="1"/>
</dbReference>
<dbReference type="RefSeq" id="WP_062953220.1">
    <property type="nucleotide sequence ID" value="NZ_JALLPZ010000001.1"/>
</dbReference>
<dbReference type="AlphaFoldDB" id="A0A154KVD4"/>
<keyword evidence="9 10" id="KW-0066">ATP synthesis</keyword>
<dbReference type="GO" id="GO:0046933">
    <property type="term" value="F:proton-transporting ATP synthase activity, rotational mechanism"/>
    <property type="evidence" value="ECO:0007669"/>
    <property type="project" value="UniProtKB-UniRule"/>
</dbReference>
<dbReference type="HAMAP" id="MF_00530">
    <property type="entry name" value="ATP_synth_epsil_bac"/>
    <property type="match status" value="1"/>
</dbReference>
<dbReference type="CDD" id="cd12152">
    <property type="entry name" value="F1-ATPase_delta"/>
    <property type="match status" value="1"/>
</dbReference>
<name>A0A154KVD4_9PROT</name>
<dbReference type="InterPro" id="IPR036771">
    <property type="entry name" value="ATPsynth_dsu/esu_N"/>
</dbReference>
<dbReference type="Proteomes" id="UP000252266">
    <property type="component" value="Unassembled WGS sequence"/>
</dbReference>
<comment type="subunit">
    <text evidence="10 11">F-type ATPases have 2 components, CF(1) - the catalytic core - and CF(0) - the membrane proton channel. CF(1) has five subunits: alpha(3), beta(3), gamma(1), delta(1), epsilon(1). CF(0) has three main subunits: a, b and c.</text>
</comment>
<evidence type="ECO:0000313" key="14">
    <source>
        <dbReference type="EMBL" id="RCK51883.1"/>
    </source>
</evidence>
<organism evidence="14 17">
    <name type="scientific">Thalassospira xiamenensis</name>
    <dbReference type="NCBI Taxonomy" id="220697"/>
    <lineage>
        <taxon>Bacteria</taxon>
        <taxon>Pseudomonadati</taxon>
        <taxon>Pseudomonadota</taxon>
        <taxon>Alphaproteobacteria</taxon>
        <taxon>Rhodospirillales</taxon>
        <taxon>Thalassospiraceae</taxon>
        <taxon>Thalassospira</taxon>
    </lineage>
</organism>
<sequence>MTDTTVLELVSPSALLKSEPVEMVVVPGTDGNFGVLPKHAPMISTIRPGVIDIYAGGKVSERIFVAGGVAEVNPERCTILAEEAVPVADIKADEAQARLETAEADLKAATTAHDKANAERALEIARAQIAALSN</sequence>
<dbReference type="InterPro" id="IPR001469">
    <property type="entry name" value="ATP_synth_F1_dsu/esu"/>
</dbReference>
<protein>
    <recommendedName>
        <fullName evidence="10">ATP synthase epsilon chain</fullName>
    </recommendedName>
    <alternativeName>
        <fullName evidence="10">ATP synthase F1 sector epsilon subunit</fullName>
    </alternativeName>
    <alternativeName>
        <fullName evidence="10">F-ATPase epsilon subunit</fullName>
    </alternativeName>
</protein>
<proteinExistence type="inferred from homology"/>
<gene>
    <name evidence="10" type="primary">atpC</name>
    <name evidence="15" type="ORF">SAMN05428964_1012066</name>
    <name evidence="14" type="ORF">TH44_05545</name>
</gene>
<evidence type="ECO:0000313" key="15">
    <source>
        <dbReference type="EMBL" id="SOB97076.1"/>
    </source>
</evidence>